<dbReference type="OrthoDB" id="9776544at2"/>
<feature type="domain" description="Gfo/Idh/MocA-like oxidoreductase N-terminal" evidence="2">
    <location>
        <begin position="6"/>
        <end position="128"/>
    </location>
</feature>
<dbReference type="GO" id="GO:0016491">
    <property type="term" value="F:oxidoreductase activity"/>
    <property type="evidence" value="ECO:0007669"/>
    <property type="project" value="UniProtKB-KW"/>
</dbReference>
<organism evidence="4 5">
    <name type="scientific">Polystyrenella longa</name>
    <dbReference type="NCBI Taxonomy" id="2528007"/>
    <lineage>
        <taxon>Bacteria</taxon>
        <taxon>Pseudomonadati</taxon>
        <taxon>Planctomycetota</taxon>
        <taxon>Planctomycetia</taxon>
        <taxon>Planctomycetales</taxon>
        <taxon>Planctomycetaceae</taxon>
        <taxon>Polystyrenella</taxon>
    </lineage>
</organism>
<dbReference type="Gene3D" id="3.40.50.720">
    <property type="entry name" value="NAD(P)-binding Rossmann-like Domain"/>
    <property type="match status" value="1"/>
</dbReference>
<dbReference type="KEGG" id="plon:Pla110_23350"/>
<dbReference type="InterPro" id="IPR050463">
    <property type="entry name" value="Gfo/Idh/MocA_oxidrdct_glycsds"/>
</dbReference>
<gene>
    <name evidence="4" type="primary">ycjS_2</name>
    <name evidence="4" type="ORF">Pla110_23350</name>
</gene>
<feature type="domain" description="Gfo/Idh/MocA-like oxidoreductase C-terminal" evidence="3">
    <location>
        <begin position="162"/>
        <end position="348"/>
    </location>
</feature>
<dbReference type="Proteomes" id="UP000317178">
    <property type="component" value="Chromosome"/>
</dbReference>
<dbReference type="PANTHER" id="PTHR43818">
    <property type="entry name" value="BCDNA.GH03377"/>
    <property type="match status" value="1"/>
</dbReference>
<evidence type="ECO:0000313" key="4">
    <source>
        <dbReference type="EMBL" id="QDU80604.1"/>
    </source>
</evidence>
<evidence type="ECO:0000313" key="5">
    <source>
        <dbReference type="Proteomes" id="UP000317178"/>
    </source>
</evidence>
<dbReference type="RefSeq" id="WP_144995865.1">
    <property type="nucleotide sequence ID" value="NZ_CP036281.1"/>
</dbReference>
<dbReference type="PANTHER" id="PTHR43818:SF11">
    <property type="entry name" value="BCDNA.GH03377"/>
    <property type="match status" value="1"/>
</dbReference>
<dbReference type="InterPro" id="IPR036291">
    <property type="entry name" value="NAD(P)-bd_dom_sf"/>
</dbReference>
<sequence>MQKTWRVAVIGRSGKGNYGHGLDVVWKDVPGVEVVAVADDNKSSLADALERTGAKRSYLNYKQMLAKEKPDIVSISQRWIDQHHEMAMEAAEQECHIYMEKPFTPTLREADEVIAALESKHLKLAIAHTTRYSPVIAKIREMVTAGEIGTLVEMRGRGKEDGRGGGEDLWVLGSHVLDMMRYFNGDVEACSARVFNEGHPITKEDVVAGNEGIGPLAGDTLFATYEFQNGIPGYFNSTRNPAGSPGRFGLTLFGSKGAIRMTTGYTMEAAILRNGTWSPHFSKAQWEPIKAEEKGHSGHGGGNHLAVLDLIRAINEDSQPICNMYDARAATEMIAAVFESHRQETRVEFPLENRENPLTMLS</sequence>
<dbReference type="SUPFAM" id="SSF51735">
    <property type="entry name" value="NAD(P)-binding Rossmann-fold domains"/>
    <property type="match status" value="1"/>
</dbReference>
<proteinExistence type="predicted"/>
<dbReference type="GO" id="GO:0000166">
    <property type="term" value="F:nucleotide binding"/>
    <property type="evidence" value="ECO:0007669"/>
    <property type="project" value="InterPro"/>
</dbReference>
<dbReference type="InterPro" id="IPR000683">
    <property type="entry name" value="Gfo/Idh/MocA-like_OxRdtase_N"/>
</dbReference>
<keyword evidence="1 4" id="KW-0560">Oxidoreductase</keyword>
<dbReference type="Pfam" id="PF02894">
    <property type="entry name" value="GFO_IDH_MocA_C"/>
    <property type="match status" value="1"/>
</dbReference>
<evidence type="ECO:0000256" key="1">
    <source>
        <dbReference type="ARBA" id="ARBA00023002"/>
    </source>
</evidence>
<dbReference type="SUPFAM" id="SSF55347">
    <property type="entry name" value="Glyceraldehyde-3-phosphate dehydrogenase-like, C-terminal domain"/>
    <property type="match status" value="1"/>
</dbReference>
<dbReference type="EC" id="1.-.-.-" evidence="4"/>
<name>A0A518CN27_9PLAN</name>
<evidence type="ECO:0000259" key="2">
    <source>
        <dbReference type="Pfam" id="PF01408"/>
    </source>
</evidence>
<dbReference type="AlphaFoldDB" id="A0A518CN27"/>
<evidence type="ECO:0000259" key="3">
    <source>
        <dbReference type="Pfam" id="PF02894"/>
    </source>
</evidence>
<protein>
    <submittedName>
        <fullName evidence="4">Putative oxidoreductase YcjS</fullName>
        <ecNumber evidence="4">1.-.-.-</ecNumber>
    </submittedName>
</protein>
<dbReference type="Pfam" id="PF01408">
    <property type="entry name" value="GFO_IDH_MocA"/>
    <property type="match status" value="1"/>
</dbReference>
<dbReference type="InterPro" id="IPR004104">
    <property type="entry name" value="Gfo/Idh/MocA-like_OxRdtase_C"/>
</dbReference>
<accession>A0A518CN27</accession>
<reference evidence="4 5" key="1">
    <citation type="submission" date="2019-02" db="EMBL/GenBank/DDBJ databases">
        <title>Deep-cultivation of Planctomycetes and their phenomic and genomic characterization uncovers novel biology.</title>
        <authorList>
            <person name="Wiegand S."/>
            <person name="Jogler M."/>
            <person name="Boedeker C."/>
            <person name="Pinto D."/>
            <person name="Vollmers J."/>
            <person name="Rivas-Marin E."/>
            <person name="Kohn T."/>
            <person name="Peeters S.H."/>
            <person name="Heuer A."/>
            <person name="Rast P."/>
            <person name="Oberbeckmann S."/>
            <person name="Bunk B."/>
            <person name="Jeske O."/>
            <person name="Meyerdierks A."/>
            <person name="Storesund J.E."/>
            <person name="Kallscheuer N."/>
            <person name="Luecker S."/>
            <person name="Lage O.M."/>
            <person name="Pohl T."/>
            <person name="Merkel B.J."/>
            <person name="Hornburger P."/>
            <person name="Mueller R.-W."/>
            <person name="Bruemmer F."/>
            <person name="Labrenz M."/>
            <person name="Spormann A.M."/>
            <person name="Op den Camp H."/>
            <person name="Overmann J."/>
            <person name="Amann R."/>
            <person name="Jetten M.S.M."/>
            <person name="Mascher T."/>
            <person name="Medema M.H."/>
            <person name="Devos D.P."/>
            <person name="Kaster A.-K."/>
            <person name="Ovreas L."/>
            <person name="Rohde M."/>
            <person name="Galperin M.Y."/>
            <person name="Jogler C."/>
        </authorList>
    </citation>
    <scope>NUCLEOTIDE SEQUENCE [LARGE SCALE GENOMIC DNA]</scope>
    <source>
        <strain evidence="4 5">Pla110</strain>
    </source>
</reference>
<dbReference type="Gene3D" id="3.30.360.10">
    <property type="entry name" value="Dihydrodipicolinate Reductase, domain 2"/>
    <property type="match status" value="1"/>
</dbReference>
<dbReference type="EMBL" id="CP036281">
    <property type="protein sequence ID" value="QDU80604.1"/>
    <property type="molecule type" value="Genomic_DNA"/>
</dbReference>
<keyword evidence="5" id="KW-1185">Reference proteome</keyword>